<reference evidence="3" key="1">
    <citation type="journal article" date="2019" name="Int. J. Syst. Evol. Microbiol.">
        <title>The Global Catalogue of Microorganisms (GCM) 10K type strain sequencing project: providing services to taxonomists for standard genome sequencing and annotation.</title>
        <authorList>
            <consortium name="The Broad Institute Genomics Platform"/>
            <consortium name="The Broad Institute Genome Sequencing Center for Infectious Disease"/>
            <person name="Wu L."/>
            <person name="Ma J."/>
        </authorList>
    </citation>
    <scope>NUCLEOTIDE SEQUENCE [LARGE SCALE GENOMIC DNA]</scope>
    <source>
        <strain evidence="3">DT92</strain>
    </source>
</reference>
<dbReference type="EMBL" id="JBHUHY010000003">
    <property type="protein sequence ID" value="MFD2185995.1"/>
    <property type="molecule type" value="Genomic_DNA"/>
</dbReference>
<dbReference type="PROSITE" id="PS51257">
    <property type="entry name" value="PROKAR_LIPOPROTEIN"/>
    <property type="match status" value="1"/>
</dbReference>
<gene>
    <name evidence="2" type="ORF">ACFSJT_04270</name>
</gene>
<sequence>MKTILIFQKNHLIIMGKTAILLIQIILCTCLIAGCSDSENNTDPEPEENTGSLEDLSEDMVFKEYISGIKTIYTNSTNLSRIQELFDKDTPLTDEELLELANNLGFDDVDSYLETFELLYQQWSNLAGRYQFDEEEISNVVRLFVNTFNGANVQNRNTSKVSQGHNKNNKNPDVCPPGNRECTCTQEFETCMAWCVDRSFLLLRMCGIDGSIPCPLDMDAHHTNMRLLIRCAGLRECCLIGFDDEERCKNVFDPTSCLMM</sequence>
<keyword evidence="1" id="KW-1133">Transmembrane helix</keyword>
<feature type="transmembrane region" description="Helical" evidence="1">
    <location>
        <begin position="12"/>
        <end position="34"/>
    </location>
</feature>
<dbReference type="Proteomes" id="UP001597344">
    <property type="component" value="Unassembled WGS sequence"/>
</dbReference>
<keyword evidence="1" id="KW-0472">Membrane</keyword>
<name>A0ABW5AU22_9FLAO</name>
<evidence type="ECO:0000256" key="1">
    <source>
        <dbReference type="SAM" id="Phobius"/>
    </source>
</evidence>
<accession>A0ABW5AU22</accession>
<keyword evidence="3" id="KW-1185">Reference proteome</keyword>
<keyword evidence="1" id="KW-0812">Transmembrane</keyword>
<dbReference type="RefSeq" id="WP_378318981.1">
    <property type="nucleotide sequence ID" value="NZ_JBHUHY010000003.1"/>
</dbReference>
<organism evidence="2 3">
    <name type="scientific">Aquimarina celericrescens</name>
    <dbReference type="NCBI Taxonomy" id="1964542"/>
    <lineage>
        <taxon>Bacteria</taxon>
        <taxon>Pseudomonadati</taxon>
        <taxon>Bacteroidota</taxon>
        <taxon>Flavobacteriia</taxon>
        <taxon>Flavobacteriales</taxon>
        <taxon>Flavobacteriaceae</taxon>
        <taxon>Aquimarina</taxon>
    </lineage>
</organism>
<evidence type="ECO:0000313" key="2">
    <source>
        <dbReference type="EMBL" id="MFD2185995.1"/>
    </source>
</evidence>
<comment type="caution">
    <text evidence="2">The sequence shown here is derived from an EMBL/GenBank/DDBJ whole genome shotgun (WGS) entry which is preliminary data.</text>
</comment>
<protein>
    <submittedName>
        <fullName evidence="2">Uncharacterized protein</fullName>
    </submittedName>
</protein>
<evidence type="ECO:0000313" key="3">
    <source>
        <dbReference type="Proteomes" id="UP001597344"/>
    </source>
</evidence>
<proteinExistence type="predicted"/>